<dbReference type="EMBL" id="JAAIKE010000001">
    <property type="protein sequence ID" value="NEX45255.1"/>
    <property type="molecule type" value="Genomic_DNA"/>
</dbReference>
<keyword evidence="6" id="KW-0969">Cilium</keyword>
<dbReference type="PANTHER" id="PTHR42792">
    <property type="entry name" value="FLAGELLIN"/>
    <property type="match status" value="1"/>
</dbReference>
<evidence type="ECO:0000256" key="2">
    <source>
        <dbReference type="ARBA" id="ARBA00023143"/>
    </source>
</evidence>
<dbReference type="Gene3D" id="1.20.1330.10">
    <property type="entry name" value="f41 fragment of flagellin, N-terminal domain"/>
    <property type="match status" value="1"/>
</dbReference>
<dbReference type="SUPFAM" id="SSF64518">
    <property type="entry name" value="Phase 1 flagellin"/>
    <property type="match status" value="1"/>
</dbReference>
<proteinExistence type="inferred from homology"/>
<evidence type="ECO:0000313" key="6">
    <source>
        <dbReference type="EMBL" id="NEX45255.1"/>
    </source>
</evidence>
<accession>A0A6B3RLW5</accession>
<comment type="similarity">
    <text evidence="1 3">Belongs to the bacterial flagellin family.</text>
</comment>
<keyword evidence="6" id="KW-0966">Cell projection</keyword>
<keyword evidence="3" id="KW-0964">Secreted</keyword>
<feature type="domain" description="Flagellin C-terminal" evidence="5">
    <location>
        <begin position="333"/>
        <end position="413"/>
    </location>
</feature>
<dbReference type="PANTHER" id="PTHR42792:SF1">
    <property type="entry name" value="FLAGELLAR HOOK-ASSOCIATED PROTEIN 3"/>
    <property type="match status" value="1"/>
</dbReference>
<evidence type="ECO:0000313" key="7">
    <source>
        <dbReference type="Proteomes" id="UP000481421"/>
    </source>
</evidence>
<keyword evidence="6" id="KW-0282">Flagellum</keyword>
<dbReference type="AlphaFoldDB" id="A0A6B3RLW5"/>
<dbReference type="InterPro" id="IPR001492">
    <property type="entry name" value="Flagellin"/>
</dbReference>
<dbReference type="GO" id="GO:0005198">
    <property type="term" value="F:structural molecule activity"/>
    <property type="evidence" value="ECO:0007669"/>
    <property type="project" value="UniProtKB-UniRule"/>
</dbReference>
<dbReference type="GO" id="GO:0009288">
    <property type="term" value="C:bacterial-type flagellum"/>
    <property type="evidence" value="ECO:0007669"/>
    <property type="project" value="UniProtKB-SubCell"/>
</dbReference>
<dbReference type="RefSeq" id="WP_164609263.1">
    <property type="nucleotide sequence ID" value="NZ_JAAIKE010000001.1"/>
</dbReference>
<dbReference type="GO" id="GO:0005576">
    <property type="term" value="C:extracellular region"/>
    <property type="evidence" value="ECO:0007669"/>
    <property type="project" value="UniProtKB-SubCell"/>
</dbReference>
<protein>
    <recommendedName>
        <fullName evidence="3">Flagellin</fullName>
    </recommendedName>
</protein>
<keyword evidence="7" id="KW-1185">Reference proteome</keyword>
<evidence type="ECO:0000259" key="4">
    <source>
        <dbReference type="Pfam" id="PF00669"/>
    </source>
</evidence>
<dbReference type="InterPro" id="IPR001029">
    <property type="entry name" value="Flagellin_N"/>
</dbReference>
<gene>
    <name evidence="6" type="ORF">G3572_03490</name>
</gene>
<comment type="subcellular location">
    <subcellularLocation>
        <location evidence="3">Secreted</location>
    </subcellularLocation>
    <subcellularLocation>
        <location evidence="3">Bacterial flagellum</location>
    </subcellularLocation>
</comment>
<feature type="domain" description="Flagellin N-terminal" evidence="4">
    <location>
        <begin position="19"/>
        <end position="139"/>
    </location>
</feature>
<comment type="function">
    <text evidence="3">Flagellin is the subunit protein which polymerizes to form the filaments of bacterial flagella.</text>
</comment>
<evidence type="ECO:0000256" key="1">
    <source>
        <dbReference type="ARBA" id="ARBA00005709"/>
    </source>
</evidence>
<organism evidence="6 7">
    <name type="scientific">Pseudotabrizicola algicola</name>
    <dbReference type="NCBI Taxonomy" id="2709381"/>
    <lineage>
        <taxon>Bacteria</taxon>
        <taxon>Pseudomonadati</taxon>
        <taxon>Pseudomonadota</taxon>
        <taxon>Alphaproteobacteria</taxon>
        <taxon>Rhodobacterales</taxon>
        <taxon>Paracoccaceae</taxon>
        <taxon>Pseudotabrizicola</taxon>
    </lineage>
</organism>
<comment type="caution">
    <text evidence="6">The sequence shown here is derived from an EMBL/GenBank/DDBJ whole genome shotgun (WGS) entry which is preliminary data.</text>
</comment>
<dbReference type="InterPro" id="IPR046358">
    <property type="entry name" value="Flagellin_C"/>
</dbReference>
<evidence type="ECO:0000256" key="3">
    <source>
        <dbReference type="RuleBase" id="RU362073"/>
    </source>
</evidence>
<sequence length="414" mass="42779">MTVGDALFARLAIRGFSHLSAEIGATQSRISAGTNDPRPSSDPARAMELSALRDLRARLDTRDGLAQRAADRLALTDEALAGLSDTMRQLKEITLRAANDTLPSDAFAALRAEAVTLRDSAFAIANATDSMGRPLFAGTGSAPAFEQTSGGIVYRGDDGTSVAQIGDRQRVATGLSGRQVFDEGPSGIFAALDDTIAALSEPMLSARAAVTATGEARMELVRSRSPQEIEITLTGPSGAARLTLDLRLDAPQAPVDAINAAFAATGVSAALDSDGKGIRLSATGAFTISDQSGGSAQRPVLTLGAVDSAGVPSGPFTGLRPEQMRINTLVGRAGSALDHLATMRATAGSLAEAVDKSAQAIASQRLSVNQAVAGLNDLDVAATVTRLQSLLMTEQAAQQAFVKISGQSLFNYLR</sequence>
<dbReference type="Proteomes" id="UP000481421">
    <property type="component" value="Unassembled WGS sequence"/>
</dbReference>
<name>A0A6B3RLW5_9RHOB</name>
<evidence type="ECO:0000259" key="5">
    <source>
        <dbReference type="Pfam" id="PF00700"/>
    </source>
</evidence>
<reference evidence="6 7" key="1">
    <citation type="submission" date="2020-02" db="EMBL/GenBank/DDBJ databases">
        <title>Rhodobacter algicola sp. nov., isolated from microalga culture.</title>
        <authorList>
            <person name="Park C.-Y."/>
        </authorList>
    </citation>
    <scope>NUCLEOTIDE SEQUENCE [LARGE SCALE GENOMIC DNA]</scope>
    <source>
        <strain evidence="6 7">ETT8</strain>
    </source>
</reference>
<keyword evidence="2 3" id="KW-0975">Bacterial flagellum</keyword>
<dbReference type="Pfam" id="PF00700">
    <property type="entry name" value="Flagellin_C"/>
    <property type="match status" value="1"/>
</dbReference>
<dbReference type="Pfam" id="PF00669">
    <property type="entry name" value="Flagellin_N"/>
    <property type="match status" value="1"/>
</dbReference>